<dbReference type="Gene3D" id="3.30.1680.10">
    <property type="entry name" value="ligand-binding face of the semaphorins, domain 2"/>
    <property type="match status" value="1"/>
</dbReference>
<comment type="caution">
    <text evidence="12">Lacks conserved residue(s) required for the propagation of feature annotation.</text>
</comment>
<dbReference type="SMART" id="SM00409">
    <property type="entry name" value="IG"/>
    <property type="match status" value="1"/>
</dbReference>
<dbReference type="Gene3D" id="2.60.40.10">
    <property type="entry name" value="Immunoglobulins"/>
    <property type="match status" value="1"/>
</dbReference>
<reference evidence="17 18" key="1">
    <citation type="journal article" date="2009" name="Science">
        <title>Genome sequence, comparative analysis, and population genetics of the domestic horse.</title>
        <authorList>
            <consortium name="Broad Institute Genome Sequencing Platform"/>
            <consortium name="Broad Institute Whole Genome Assembly Team"/>
            <person name="Wade C.M."/>
            <person name="Giulotto E."/>
            <person name="Sigurdsson S."/>
            <person name="Zoli M."/>
            <person name="Gnerre S."/>
            <person name="Imsland F."/>
            <person name="Lear T.L."/>
            <person name="Adelson D.L."/>
            <person name="Bailey E."/>
            <person name="Bellone R.R."/>
            <person name="Bloecker H."/>
            <person name="Distl O."/>
            <person name="Edgar R.C."/>
            <person name="Garber M."/>
            <person name="Leeb T."/>
            <person name="Mauceli E."/>
            <person name="MacLeod J.N."/>
            <person name="Penedo M.C.T."/>
            <person name="Raison J.M."/>
            <person name="Sharpe T."/>
            <person name="Vogel J."/>
            <person name="Andersson L."/>
            <person name="Antczak D.F."/>
            <person name="Biagi T."/>
            <person name="Binns M.M."/>
            <person name="Chowdhary B.P."/>
            <person name="Coleman S.J."/>
            <person name="Della Valle G."/>
            <person name="Fryc S."/>
            <person name="Guerin G."/>
            <person name="Hasegawa T."/>
            <person name="Hill E.W."/>
            <person name="Jurka J."/>
            <person name="Kiialainen A."/>
            <person name="Lindgren G."/>
            <person name="Liu J."/>
            <person name="Magnani E."/>
            <person name="Mickelson J.R."/>
            <person name="Murray J."/>
            <person name="Nergadze S.G."/>
            <person name="Onofrio R."/>
            <person name="Pedroni S."/>
            <person name="Piras M.F."/>
            <person name="Raudsepp T."/>
            <person name="Rocchi M."/>
            <person name="Roeed K.H."/>
            <person name="Ryder O.A."/>
            <person name="Searle S."/>
            <person name="Skow L."/>
            <person name="Swinburne J.E."/>
            <person name="Syvaenen A.C."/>
            <person name="Tozaki T."/>
            <person name="Valberg S.J."/>
            <person name="Vaudin M."/>
            <person name="White J.R."/>
            <person name="Zody M.C."/>
            <person name="Lander E.S."/>
            <person name="Lindblad-Toh K."/>
        </authorList>
    </citation>
    <scope>NUCLEOTIDE SEQUENCE [LARGE SCALE GENOMIC DNA]</scope>
    <source>
        <strain evidence="17 18">Thoroughbred</strain>
    </source>
</reference>
<feature type="signal peptide" evidence="14">
    <location>
        <begin position="1"/>
        <end position="21"/>
    </location>
</feature>
<name>A0A9L0SJK8_HORSE</name>
<dbReference type="SUPFAM" id="SSF103575">
    <property type="entry name" value="Plexin repeat"/>
    <property type="match status" value="1"/>
</dbReference>
<dbReference type="GO" id="GO:0007399">
    <property type="term" value="P:nervous system development"/>
    <property type="evidence" value="ECO:0007669"/>
    <property type="project" value="UniProtKB-KW"/>
</dbReference>
<gene>
    <name evidence="17" type="primary">SEMA3C</name>
</gene>
<dbReference type="InterPro" id="IPR016201">
    <property type="entry name" value="PSI"/>
</dbReference>
<feature type="compositionally biased region" description="Basic and acidic residues" evidence="13">
    <location>
        <begin position="647"/>
        <end position="667"/>
    </location>
</feature>
<evidence type="ECO:0000256" key="13">
    <source>
        <dbReference type="SAM" id="MobiDB-lite"/>
    </source>
</evidence>
<keyword evidence="6 14" id="KW-0732">Signal</keyword>
<evidence type="ECO:0000259" key="16">
    <source>
        <dbReference type="PROSITE" id="PS51004"/>
    </source>
</evidence>
<dbReference type="Pfam" id="PF07679">
    <property type="entry name" value="I-set"/>
    <property type="match status" value="1"/>
</dbReference>
<dbReference type="PANTHER" id="PTHR11036:SF25">
    <property type="entry name" value="SEMAPHORIN-3C"/>
    <property type="match status" value="1"/>
</dbReference>
<comment type="similarity">
    <text evidence="2">Belongs to the semaphorin family.</text>
</comment>
<dbReference type="InterPro" id="IPR036179">
    <property type="entry name" value="Ig-like_dom_sf"/>
</dbReference>
<dbReference type="InterPro" id="IPR003599">
    <property type="entry name" value="Ig_sub"/>
</dbReference>
<dbReference type="FunFam" id="3.30.1680.10:FF:000001">
    <property type="entry name" value="Semaphorin 3F like"/>
    <property type="match status" value="1"/>
</dbReference>
<feature type="domain" description="Ig-like" evidence="15">
    <location>
        <begin position="526"/>
        <end position="591"/>
    </location>
</feature>
<evidence type="ECO:0000256" key="9">
    <source>
        <dbReference type="ARBA" id="ARBA00023157"/>
    </source>
</evidence>
<dbReference type="PANTHER" id="PTHR11036">
    <property type="entry name" value="SEMAPHORIN"/>
    <property type="match status" value="1"/>
</dbReference>
<keyword evidence="18" id="KW-1185">Reference proteome</keyword>
<dbReference type="InterPro" id="IPR027231">
    <property type="entry name" value="Semaphorin"/>
</dbReference>
<dbReference type="CDD" id="cd05871">
    <property type="entry name" value="Ig_Sema3"/>
    <property type="match status" value="1"/>
</dbReference>
<reference evidence="17" key="3">
    <citation type="submission" date="2025-09" db="UniProtKB">
        <authorList>
            <consortium name="Ensembl"/>
        </authorList>
    </citation>
    <scope>IDENTIFICATION</scope>
    <source>
        <strain evidence="17">Thoroughbred</strain>
    </source>
</reference>
<dbReference type="Ensembl" id="ENSECAT00000119703.1">
    <property type="protein sequence ID" value="ENSECAP00000075119.1"/>
    <property type="gene ID" value="ENSECAG00000020113.3"/>
</dbReference>
<evidence type="ECO:0000256" key="1">
    <source>
        <dbReference type="ARBA" id="ARBA00004613"/>
    </source>
</evidence>
<dbReference type="InterPro" id="IPR036352">
    <property type="entry name" value="Semap_dom_sf"/>
</dbReference>
<dbReference type="InterPro" id="IPR015943">
    <property type="entry name" value="WD40/YVTN_repeat-like_dom_sf"/>
</dbReference>
<dbReference type="InterPro" id="IPR013098">
    <property type="entry name" value="Ig_I-set"/>
</dbReference>
<evidence type="ECO:0000256" key="3">
    <source>
        <dbReference type="ARBA" id="ARBA00020372"/>
    </source>
</evidence>
<dbReference type="InterPro" id="IPR007110">
    <property type="entry name" value="Ig-like_dom"/>
</dbReference>
<evidence type="ECO:0000256" key="14">
    <source>
        <dbReference type="SAM" id="SignalP"/>
    </source>
</evidence>
<evidence type="ECO:0000256" key="10">
    <source>
        <dbReference type="ARBA" id="ARBA00023180"/>
    </source>
</evidence>
<evidence type="ECO:0000313" key="17">
    <source>
        <dbReference type="Ensembl" id="ENSECAP00000075119.1"/>
    </source>
</evidence>
<dbReference type="PROSITE" id="PS51004">
    <property type="entry name" value="SEMA"/>
    <property type="match status" value="1"/>
</dbReference>
<dbReference type="InterPro" id="IPR001627">
    <property type="entry name" value="Semap_dom"/>
</dbReference>
<accession>A0A9L0SJK8</accession>
<feature type="region of interest" description="Disordered" evidence="13">
    <location>
        <begin position="647"/>
        <end position="687"/>
    </location>
</feature>
<dbReference type="GO" id="GO:0005576">
    <property type="term" value="C:extracellular region"/>
    <property type="evidence" value="ECO:0007669"/>
    <property type="project" value="UniProtKB-SubCell"/>
</dbReference>
<dbReference type="GO" id="GO:0030215">
    <property type="term" value="F:semaphorin receptor binding"/>
    <property type="evidence" value="ECO:0007669"/>
    <property type="project" value="InterPro"/>
</dbReference>
<dbReference type="FunFam" id="2.60.40.10:FF:000030">
    <property type="entry name" value="Semaphorin 3F like"/>
    <property type="match status" value="1"/>
</dbReference>
<dbReference type="Pfam" id="PF01403">
    <property type="entry name" value="Sema"/>
    <property type="match status" value="1"/>
</dbReference>
<reference evidence="17" key="2">
    <citation type="submission" date="2025-08" db="UniProtKB">
        <authorList>
            <consortium name="Ensembl"/>
        </authorList>
    </citation>
    <scope>IDENTIFICATION</scope>
    <source>
        <strain evidence="17">Thoroughbred</strain>
    </source>
</reference>
<keyword evidence="9" id="KW-1015">Disulfide bond</keyword>
<dbReference type="Proteomes" id="UP000002281">
    <property type="component" value="Chromosome 4"/>
</dbReference>
<feature type="domain" description="Sema" evidence="16">
    <location>
        <begin position="28"/>
        <end position="519"/>
    </location>
</feature>
<proteinExistence type="inferred from homology"/>
<evidence type="ECO:0000256" key="8">
    <source>
        <dbReference type="ARBA" id="ARBA00022902"/>
    </source>
</evidence>
<dbReference type="Gene3D" id="2.130.10.10">
    <property type="entry name" value="YVTN repeat-like/Quinoprotein amine dehydrogenase"/>
    <property type="match status" value="1"/>
</dbReference>
<dbReference type="SUPFAM" id="SSF48726">
    <property type="entry name" value="Immunoglobulin"/>
    <property type="match status" value="1"/>
</dbReference>
<evidence type="ECO:0000256" key="2">
    <source>
        <dbReference type="ARBA" id="ARBA00009492"/>
    </source>
</evidence>
<evidence type="ECO:0000259" key="15">
    <source>
        <dbReference type="PROSITE" id="PS50835"/>
    </source>
</evidence>
<sequence>MAFRAICVLVGAFVCSLCVKGSTQPQARVYLTFDELRETKTSEYFSLSHQPLDYRILLMDEDQDRIYVGSKDHVLSLNINNISQEPLSVFWPASTIKVEECKMAGKDPTHGCGNFVRVIQAFNRTHLYVCGSGAFSPVCTYLNRGRRSEDQVFMIDSKCESGKGRCSFNPNVNTVSVMINEELFSGMYIDFMGTDAAIFRSLTKRNAVRTDQHNSKWLSEPMFVDAHVIPDGTDPNDAKVYFFFKEKLTDNSRSTKQIHSMIARICPNDTGGLRSLVNKWTTFLKARLVCSVTDEDGPETHFDELEDVFLLETDNPRTTLVYGIFTTSSSVFKGSAVCVYHLSDIQTVFNGPFAHKEGPNHQLISYQGRIPYPRPGTCPGGAFTPNMRTTKEFPDDVVTFIRNHPLMYNSVYPVHRRPLLVRIGTDYKYTKIAVDRVNAADGRVSQVSLHRCDIYGTACADCCLARDPYCAWDGHACSRFYPTGKRRRQDVRHGNPLTQCRGFNLKAYRNAAEIVQYGVKNNTTFLECAPKSPQASIKWLLQKDKDRRKEVKLNERIIATSQGLLIRAVQDSDQGLYHCIATENSFKQTVAKINLKVLDSEMVAVVTDKWSPWTWAGSVRALPFHPKDIMGAFSHSEMQMINQYCKDSRQQHQQGEESQKMRGDYGKLKALINSRKSRNRRNQLPES</sequence>
<keyword evidence="5" id="KW-0964">Secreted</keyword>
<dbReference type="SMART" id="SM00630">
    <property type="entry name" value="Sema"/>
    <property type="match status" value="1"/>
</dbReference>
<dbReference type="GeneTree" id="ENSGT00940000159379"/>
<comment type="subcellular location">
    <subcellularLocation>
        <location evidence="1">Secreted</location>
    </subcellularLocation>
</comment>
<organism evidence="17 18">
    <name type="scientific">Equus caballus</name>
    <name type="common">Horse</name>
    <dbReference type="NCBI Taxonomy" id="9796"/>
    <lineage>
        <taxon>Eukaryota</taxon>
        <taxon>Metazoa</taxon>
        <taxon>Chordata</taxon>
        <taxon>Craniata</taxon>
        <taxon>Vertebrata</taxon>
        <taxon>Euteleostomi</taxon>
        <taxon>Mammalia</taxon>
        <taxon>Eutheria</taxon>
        <taxon>Laurasiatheria</taxon>
        <taxon>Perissodactyla</taxon>
        <taxon>Equidae</taxon>
        <taxon>Equus</taxon>
    </lineage>
</organism>
<keyword evidence="4" id="KW-0217">Developmental protein</keyword>
<evidence type="ECO:0000256" key="11">
    <source>
        <dbReference type="ARBA" id="ARBA00023319"/>
    </source>
</evidence>
<keyword evidence="11" id="KW-0393">Immunoglobulin domain</keyword>
<evidence type="ECO:0000313" key="18">
    <source>
        <dbReference type="Proteomes" id="UP000002281"/>
    </source>
</evidence>
<dbReference type="InterPro" id="IPR013783">
    <property type="entry name" value="Ig-like_fold"/>
</dbReference>
<feature type="chain" id="PRO_5040286379" description="Semaphorin-3C" evidence="14">
    <location>
        <begin position="22"/>
        <end position="687"/>
    </location>
</feature>
<evidence type="ECO:0000256" key="7">
    <source>
        <dbReference type="ARBA" id="ARBA00022782"/>
    </source>
</evidence>
<protein>
    <recommendedName>
        <fullName evidence="3">Semaphorin-3C</fullName>
    </recommendedName>
</protein>
<keyword evidence="7" id="KW-0221">Differentiation</keyword>
<dbReference type="PROSITE" id="PS50835">
    <property type="entry name" value="IG_LIKE"/>
    <property type="match status" value="1"/>
</dbReference>
<dbReference type="AlphaFoldDB" id="A0A9L0SJK8"/>
<evidence type="ECO:0000256" key="5">
    <source>
        <dbReference type="ARBA" id="ARBA00022525"/>
    </source>
</evidence>
<dbReference type="SUPFAM" id="SSF101912">
    <property type="entry name" value="Sema domain"/>
    <property type="match status" value="1"/>
</dbReference>
<evidence type="ECO:0000256" key="12">
    <source>
        <dbReference type="PROSITE-ProRule" id="PRU00352"/>
    </source>
</evidence>
<keyword evidence="10" id="KW-0325">Glycoprotein</keyword>
<evidence type="ECO:0000256" key="6">
    <source>
        <dbReference type="ARBA" id="ARBA00022729"/>
    </source>
</evidence>
<keyword evidence="8" id="KW-0524">Neurogenesis</keyword>
<dbReference type="SMART" id="SM00423">
    <property type="entry name" value="PSI"/>
    <property type="match status" value="1"/>
</dbReference>
<dbReference type="GO" id="GO:0030154">
    <property type="term" value="P:cell differentiation"/>
    <property type="evidence" value="ECO:0007669"/>
    <property type="project" value="UniProtKB-KW"/>
</dbReference>
<evidence type="ECO:0000256" key="4">
    <source>
        <dbReference type="ARBA" id="ARBA00022473"/>
    </source>
</evidence>